<feature type="region of interest" description="Disordered" evidence="1">
    <location>
        <begin position="52"/>
        <end position="79"/>
    </location>
</feature>
<organism evidence="3 4">
    <name type="scientific">Thamnidium elegans</name>
    <dbReference type="NCBI Taxonomy" id="101142"/>
    <lineage>
        <taxon>Eukaryota</taxon>
        <taxon>Fungi</taxon>
        <taxon>Fungi incertae sedis</taxon>
        <taxon>Mucoromycota</taxon>
        <taxon>Mucoromycotina</taxon>
        <taxon>Mucoromycetes</taxon>
        <taxon>Mucorales</taxon>
        <taxon>Mucorineae</taxon>
        <taxon>Mucoraceae</taxon>
        <taxon>Thamnidium</taxon>
    </lineage>
</organism>
<feature type="signal peptide" evidence="2">
    <location>
        <begin position="1"/>
        <end position="21"/>
    </location>
</feature>
<proteinExistence type="predicted"/>
<feature type="chain" id="PRO_5034898124" description="Lipoprotein" evidence="2">
    <location>
        <begin position="22"/>
        <end position="79"/>
    </location>
</feature>
<keyword evidence="4" id="KW-1185">Reference proteome</keyword>
<sequence length="79" mass="8572">MRITAFITLVTSFMLFTCASALVINKNQGEGSIRFDHASVSAHEQSLPNIQARRIGGGNPVGQCERPEKCAPRNPDDSL</sequence>
<feature type="compositionally biased region" description="Basic and acidic residues" evidence="1">
    <location>
        <begin position="65"/>
        <end position="79"/>
    </location>
</feature>
<keyword evidence="2" id="KW-0732">Signal</keyword>
<dbReference type="EMBL" id="JAEPRE010000058">
    <property type="protein sequence ID" value="KAG2234249.1"/>
    <property type="molecule type" value="Genomic_DNA"/>
</dbReference>
<evidence type="ECO:0008006" key="5">
    <source>
        <dbReference type="Google" id="ProtNLM"/>
    </source>
</evidence>
<evidence type="ECO:0000256" key="1">
    <source>
        <dbReference type="SAM" id="MobiDB-lite"/>
    </source>
</evidence>
<dbReference type="Proteomes" id="UP000613177">
    <property type="component" value="Unassembled WGS sequence"/>
</dbReference>
<gene>
    <name evidence="3" type="ORF">INT48_001968</name>
</gene>
<evidence type="ECO:0000313" key="4">
    <source>
        <dbReference type="Proteomes" id="UP000613177"/>
    </source>
</evidence>
<comment type="caution">
    <text evidence="3">The sequence shown here is derived from an EMBL/GenBank/DDBJ whole genome shotgun (WGS) entry which is preliminary data.</text>
</comment>
<protein>
    <recommendedName>
        <fullName evidence="5">Lipoprotein</fullName>
    </recommendedName>
</protein>
<accession>A0A8H7W0R6</accession>
<name>A0A8H7W0R6_9FUNG</name>
<reference evidence="3" key="1">
    <citation type="submission" date="2021-01" db="EMBL/GenBank/DDBJ databases">
        <title>Metabolic potential, ecology and presence of endohyphal bacteria is reflected in genomic diversity of Mucoromycotina.</title>
        <authorList>
            <person name="Muszewska A."/>
            <person name="Okrasinska A."/>
            <person name="Steczkiewicz K."/>
            <person name="Drgas O."/>
            <person name="Orlowska M."/>
            <person name="Perlinska-Lenart U."/>
            <person name="Aleksandrzak-Piekarczyk T."/>
            <person name="Szatraj K."/>
            <person name="Zielenkiewicz U."/>
            <person name="Pilsyk S."/>
            <person name="Malc E."/>
            <person name="Mieczkowski P."/>
            <person name="Kruszewska J.S."/>
            <person name="Biernat P."/>
            <person name="Pawlowska J."/>
        </authorList>
    </citation>
    <scope>NUCLEOTIDE SEQUENCE</scope>
    <source>
        <strain evidence="3">WA0000018081</strain>
    </source>
</reference>
<dbReference type="AlphaFoldDB" id="A0A8H7W0R6"/>
<evidence type="ECO:0000313" key="3">
    <source>
        <dbReference type="EMBL" id="KAG2234249.1"/>
    </source>
</evidence>
<evidence type="ECO:0000256" key="2">
    <source>
        <dbReference type="SAM" id="SignalP"/>
    </source>
</evidence>
<dbReference type="OrthoDB" id="10517237at2759"/>